<dbReference type="Proteomes" id="UP001605036">
    <property type="component" value="Unassembled WGS sequence"/>
</dbReference>
<sequence length="105" mass="11947">MNVLETWSSKRIPSILSVAVSSCKCGVTIAYEIYALCRVGEFDIQHFSCIRTVFAYQESPVITSEILLQRHVDEDFRLENLSKPRTRDPRSPQVQISGQSSLIKK</sequence>
<evidence type="ECO:0000313" key="3">
    <source>
        <dbReference type="Proteomes" id="UP001605036"/>
    </source>
</evidence>
<keyword evidence="3" id="KW-1185">Reference proteome</keyword>
<feature type="compositionally biased region" description="Basic and acidic residues" evidence="1">
    <location>
        <begin position="79"/>
        <end position="90"/>
    </location>
</feature>
<evidence type="ECO:0000313" key="2">
    <source>
        <dbReference type="EMBL" id="KAL2623401.1"/>
    </source>
</evidence>
<dbReference type="EMBL" id="JBHFFA010000006">
    <property type="protein sequence ID" value="KAL2623401.1"/>
    <property type="molecule type" value="Genomic_DNA"/>
</dbReference>
<evidence type="ECO:0000256" key="1">
    <source>
        <dbReference type="SAM" id="MobiDB-lite"/>
    </source>
</evidence>
<gene>
    <name evidence="2" type="ORF">R1flu_003606</name>
</gene>
<protein>
    <submittedName>
        <fullName evidence="2">Uncharacterized protein</fullName>
    </submittedName>
</protein>
<accession>A0ABD1Y9U2</accession>
<feature type="region of interest" description="Disordered" evidence="1">
    <location>
        <begin position="79"/>
        <end position="105"/>
    </location>
</feature>
<reference evidence="2 3" key="1">
    <citation type="submission" date="2024-09" db="EMBL/GenBank/DDBJ databases">
        <title>Chromosome-scale assembly of Riccia fluitans.</title>
        <authorList>
            <person name="Paukszto L."/>
            <person name="Sawicki J."/>
            <person name="Karawczyk K."/>
            <person name="Piernik-Szablinska J."/>
            <person name="Szczecinska M."/>
            <person name="Mazdziarz M."/>
        </authorList>
    </citation>
    <scope>NUCLEOTIDE SEQUENCE [LARGE SCALE GENOMIC DNA]</scope>
    <source>
        <strain evidence="2">Rf_01</strain>
        <tissue evidence="2">Aerial parts of the thallus</tissue>
    </source>
</reference>
<name>A0ABD1Y9U2_9MARC</name>
<proteinExistence type="predicted"/>
<organism evidence="2 3">
    <name type="scientific">Riccia fluitans</name>
    <dbReference type="NCBI Taxonomy" id="41844"/>
    <lineage>
        <taxon>Eukaryota</taxon>
        <taxon>Viridiplantae</taxon>
        <taxon>Streptophyta</taxon>
        <taxon>Embryophyta</taxon>
        <taxon>Marchantiophyta</taxon>
        <taxon>Marchantiopsida</taxon>
        <taxon>Marchantiidae</taxon>
        <taxon>Marchantiales</taxon>
        <taxon>Ricciaceae</taxon>
        <taxon>Riccia</taxon>
    </lineage>
</organism>
<feature type="compositionally biased region" description="Polar residues" evidence="1">
    <location>
        <begin position="92"/>
        <end position="105"/>
    </location>
</feature>
<comment type="caution">
    <text evidence="2">The sequence shown here is derived from an EMBL/GenBank/DDBJ whole genome shotgun (WGS) entry which is preliminary data.</text>
</comment>
<dbReference type="AlphaFoldDB" id="A0ABD1Y9U2"/>